<dbReference type="EMBL" id="NIDE01000008">
    <property type="protein sequence ID" value="OWK40406.1"/>
    <property type="molecule type" value="Genomic_DNA"/>
</dbReference>
<dbReference type="InterPro" id="IPR011697">
    <property type="entry name" value="Peptidase_C26"/>
</dbReference>
<accession>A0A225DS28</accession>
<evidence type="ECO:0000313" key="7">
    <source>
        <dbReference type="Proteomes" id="UP000214646"/>
    </source>
</evidence>
<reference evidence="7" key="1">
    <citation type="submission" date="2017-06" db="EMBL/GenBank/DDBJ databases">
        <title>Genome analysis of Fimbriiglobus ruber SP5, the first member of the order Planctomycetales with confirmed chitinolytic capability.</title>
        <authorList>
            <person name="Ravin N.V."/>
            <person name="Rakitin A.L."/>
            <person name="Ivanova A.A."/>
            <person name="Beletsky A.V."/>
            <person name="Kulichevskaya I.S."/>
            <person name="Mardanov A.V."/>
            <person name="Dedysh S.N."/>
        </authorList>
    </citation>
    <scope>NUCLEOTIDE SEQUENCE [LARGE SCALE GENOMIC DNA]</scope>
    <source>
        <strain evidence="7">SP5</strain>
    </source>
</reference>
<dbReference type="GO" id="GO:0033969">
    <property type="term" value="F:gamma-glutamyl-gamma-aminobutyrate hydrolase activity"/>
    <property type="evidence" value="ECO:0007669"/>
    <property type="project" value="UniProtKB-EC"/>
</dbReference>
<dbReference type="Proteomes" id="UP000214646">
    <property type="component" value="Unassembled WGS sequence"/>
</dbReference>
<dbReference type="GO" id="GO:0006598">
    <property type="term" value="P:polyamine catabolic process"/>
    <property type="evidence" value="ECO:0007669"/>
    <property type="project" value="TreeGrafter"/>
</dbReference>
<evidence type="ECO:0000313" key="6">
    <source>
        <dbReference type="EMBL" id="OWK40406.1"/>
    </source>
</evidence>
<comment type="similarity">
    <text evidence="1">Belongs to the peptidase C26 family.</text>
</comment>
<evidence type="ECO:0000256" key="1">
    <source>
        <dbReference type="ARBA" id="ARBA00011083"/>
    </source>
</evidence>
<comment type="catalytic activity">
    <reaction evidence="2">
        <text>4-(gamma-L-glutamylamino)butanoate + H2O = 4-aminobutanoate + L-glutamate</text>
        <dbReference type="Rhea" id="RHEA:19737"/>
        <dbReference type="ChEBI" id="CHEBI:15377"/>
        <dbReference type="ChEBI" id="CHEBI:29985"/>
        <dbReference type="ChEBI" id="CHEBI:58800"/>
        <dbReference type="ChEBI" id="CHEBI:59888"/>
        <dbReference type="EC" id="3.5.1.94"/>
    </reaction>
</comment>
<gene>
    <name evidence="6" type="ORF">FRUB_05325</name>
</gene>
<protein>
    <recommendedName>
        <fullName evidence="5">gamma-glutamyl-gamma-aminobutyrate hydrolase</fullName>
        <ecNumber evidence="5">3.5.1.94</ecNumber>
    </recommendedName>
</protein>
<dbReference type="OrthoDB" id="9813383at2"/>
<dbReference type="RefSeq" id="WP_088256317.1">
    <property type="nucleotide sequence ID" value="NZ_NIDE01000008.1"/>
</dbReference>
<dbReference type="PROSITE" id="PS51273">
    <property type="entry name" value="GATASE_TYPE_1"/>
    <property type="match status" value="1"/>
</dbReference>
<dbReference type="FunFam" id="3.40.50.880:FF:000030">
    <property type="entry name" value="Gamma-glutamyl-gamma-aminobutyrate hydrolase PuuD"/>
    <property type="match status" value="1"/>
</dbReference>
<dbReference type="EC" id="3.5.1.94" evidence="5"/>
<dbReference type="GO" id="GO:0005829">
    <property type="term" value="C:cytosol"/>
    <property type="evidence" value="ECO:0007669"/>
    <property type="project" value="TreeGrafter"/>
</dbReference>
<dbReference type="InterPro" id="IPR029062">
    <property type="entry name" value="Class_I_gatase-like"/>
</dbReference>
<dbReference type="GO" id="GO:0016740">
    <property type="term" value="F:transferase activity"/>
    <property type="evidence" value="ECO:0007669"/>
    <property type="project" value="UniProtKB-KW"/>
</dbReference>
<evidence type="ECO:0000256" key="4">
    <source>
        <dbReference type="ARBA" id="ARBA00060634"/>
    </source>
</evidence>
<keyword evidence="7" id="KW-1185">Reference proteome</keyword>
<comment type="caution">
    <text evidence="6">The sequence shown here is derived from an EMBL/GenBank/DDBJ whole genome shotgun (WGS) entry which is preliminary data.</text>
</comment>
<dbReference type="InterPro" id="IPR044668">
    <property type="entry name" value="PuuD-like"/>
</dbReference>
<organism evidence="6 7">
    <name type="scientific">Fimbriiglobus ruber</name>
    <dbReference type="NCBI Taxonomy" id="1908690"/>
    <lineage>
        <taxon>Bacteria</taxon>
        <taxon>Pseudomonadati</taxon>
        <taxon>Planctomycetota</taxon>
        <taxon>Planctomycetia</taxon>
        <taxon>Gemmatales</taxon>
        <taxon>Gemmataceae</taxon>
        <taxon>Fimbriiglobus</taxon>
    </lineage>
</organism>
<keyword evidence="6" id="KW-0808">Transferase</keyword>
<dbReference type="PANTHER" id="PTHR43235">
    <property type="entry name" value="GLUTAMINE AMIDOTRANSFERASE PB2B2.05-RELATED"/>
    <property type="match status" value="1"/>
</dbReference>
<dbReference type="PANTHER" id="PTHR43235:SF1">
    <property type="entry name" value="GLUTAMINE AMIDOTRANSFERASE PB2B2.05-RELATED"/>
    <property type="match status" value="1"/>
</dbReference>
<comment type="function">
    <text evidence="3">Involved in the breakdown of putrescine via hydrolysis of the gamma-glutamyl linkage of gamma-glutamyl-gamma-aminobutyrate.</text>
</comment>
<dbReference type="SUPFAM" id="SSF52317">
    <property type="entry name" value="Class I glutamine amidotransferase-like"/>
    <property type="match status" value="1"/>
</dbReference>
<dbReference type="Pfam" id="PF07722">
    <property type="entry name" value="Peptidase_C26"/>
    <property type="match status" value="1"/>
</dbReference>
<evidence type="ECO:0000256" key="2">
    <source>
        <dbReference type="ARBA" id="ARBA00052718"/>
    </source>
</evidence>
<dbReference type="CDD" id="cd01745">
    <property type="entry name" value="GATase1_2"/>
    <property type="match status" value="1"/>
</dbReference>
<name>A0A225DS28_9BACT</name>
<sequence length="246" mass="26107">MGRPVIGLITQTLAEVSGERSACWMMGYKYVEALRAVGAVPWIIPSLQDDSAGLEEIFARLDGVFLVGGADIDPDRYGEPKSAACGPTDPARDDVEIAAIHHAAGRGLPVLAVCRGIQILNVALGGTLYQDIATEVPAALKHDYFTTPSHTDRTYLAHEAAISSGSRLADILGESVVPVNSLHHQAIKHLADGLRATGFSPDGIIEGVEGTGDQFLIGAQWHPEELIRTQPCMRRLFASFVSAAGG</sequence>
<dbReference type="Gene3D" id="3.40.50.880">
    <property type="match status" value="1"/>
</dbReference>
<proteinExistence type="inferred from homology"/>
<comment type="pathway">
    <text evidence="4">Amine and polyamine degradation; putrescine degradation; 4-aminobutanoate from putrescine: step 4/4.</text>
</comment>
<evidence type="ECO:0000256" key="3">
    <source>
        <dbReference type="ARBA" id="ARBA00055068"/>
    </source>
</evidence>
<dbReference type="AlphaFoldDB" id="A0A225DS28"/>
<evidence type="ECO:0000256" key="5">
    <source>
        <dbReference type="ARBA" id="ARBA00066788"/>
    </source>
</evidence>